<feature type="coiled-coil region" evidence="1">
    <location>
        <begin position="664"/>
        <end position="698"/>
    </location>
</feature>
<comment type="caution">
    <text evidence="3">The sequence shown here is derived from an EMBL/GenBank/DDBJ whole genome shotgun (WGS) entry which is preliminary data.</text>
</comment>
<dbReference type="OMA" id="SSSECHC"/>
<evidence type="ECO:0000256" key="1">
    <source>
        <dbReference type="SAM" id="Coils"/>
    </source>
</evidence>
<evidence type="ECO:0000313" key="3">
    <source>
        <dbReference type="EMBL" id="KHN81198.1"/>
    </source>
</evidence>
<keyword evidence="4" id="KW-1185">Reference proteome</keyword>
<keyword evidence="1" id="KW-0175">Coiled coil</keyword>
<name>A0A0B2VI56_TOXCA</name>
<evidence type="ECO:0008006" key="5">
    <source>
        <dbReference type="Google" id="ProtNLM"/>
    </source>
</evidence>
<feature type="coiled-coil region" evidence="1">
    <location>
        <begin position="313"/>
        <end position="340"/>
    </location>
</feature>
<reference evidence="3 4" key="1">
    <citation type="submission" date="2014-11" db="EMBL/GenBank/DDBJ databases">
        <title>Genetic blueprint of the zoonotic pathogen Toxocara canis.</title>
        <authorList>
            <person name="Zhu X.-Q."/>
            <person name="Korhonen P.K."/>
            <person name="Cai H."/>
            <person name="Young N.D."/>
            <person name="Nejsum P."/>
            <person name="von Samson-Himmelstjerna G."/>
            <person name="Boag P.R."/>
            <person name="Tan P."/>
            <person name="Li Q."/>
            <person name="Min J."/>
            <person name="Yang Y."/>
            <person name="Wang X."/>
            <person name="Fang X."/>
            <person name="Hall R.S."/>
            <person name="Hofmann A."/>
            <person name="Sternberg P.W."/>
            <person name="Jex A.R."/>
            <person name="Gasser R.B."/>
        </authorList>
    </citation>
    <scope>NUCLEOTIDE SEQUENCE [LARGE SCALE GENOMIC DNA]</scope>
    <source>
        <strain evidence="3">PN_DK_2014</strain>
    </source>
</reference>
<organism evidence="3 4">
    <name type="scientific">Toxocara canis</name>
    <name type="common">Canine roundworm</name>
    <dbReference type="NCBI Taxonomy" id="6265"/>
    <lineage>
        <taxon>Eukaryota</taxon>
        <taxon>Metazoa</taxon>
        <taxon>Ecdysozoa</taxon>
        <taxon>Nematoda</taxon>
        <taxon>Chromadorea</taxon>
        <taxon>Rhabditida</taxon>
        <taxon>Spirurina</taxon>
        <taxon>Ascaridomorpha</taxon>
        <taxon>Ascaridoidea</taxon>
        <taxon>Toxocaridae</taxon>
        <taxon>Toxocara</taxon>
    </lineage>
</organism>
<evidence type="ECO:0000313" key="4">
    <source>
        <dbReference type="Proteomes" id="UP000031036"/>
    </source>
</evidence>
<feature type="region of interest" description="Disordered" evidence="2">
    <location>
        <begin position="85"/>
        <end position="104"/>
    </location>
</feature>
<feature type="coiled-coil region" evidence="1">
    <location>
        <begin position="194"/>
        <end position="226"/>
    </location>
</feature>
<sequence>MKKHSSTGDAVVVTDADLRIAAHKSENAIAADNPRLSRYQQLVQEHLEKLNDQLASQIRNLQISLKESRLSNQENGKLIEKLRTESQKEAGKTASLNDEVEASHKTRTTLDDEMAILNNSLEEAKTKMNSADKKEREVRNALNNINNQVGKVFGIEKAGGNLKTNVKILKGISARINQQLSSLEKEKTIQDAYVTRIKRDVEASEKELLNLENAFEELKKEQIQRKSNYEELAEKLKAFEDGSFSVEDRWQTLMKSLHNGNNKIKLDRSQTLEEKTKQFSLMAGNHTNEGELTRKANELSKIDAALAARLKIRRMKEQELEQFEKALNETKSDIVKRKEEIALLEEGVIRAELKTAEAKQQYTAMKKSKGSGTSDDDDDVELERVERKIEKLKSETTLNRNKARKLAELVYHRDQNVGNFYCKLFNICGFHVDELSAAITKTNRERSKSARTGESIIKKRTEMDQRKPDTLKKIADMKKDMAELTRRRIAATHKIERLEEEAKLLNENIIEEKKKLDGFNEVLRKAEIRKDGFDKETQALNEAVIDDEEERQEKELIAKLEREEENVTSIRGENEFIEKNLKASREELEMWMKKVERIDNDELYAFDEARRNAILIETRRLKNLNSVLNRRIRETQKELEMCALRRDFVVGKAQTTISRRNHVRSQAIDRIEQLKSRIAELRKELDDTNAEYVRLQTSSITK</sequence>
<dbReference type="OrthoDB" id="5809352at2759"/>
<protein>
    <recommendedName>
        <fullName evidence="5">Coiled-coil domain-containing protein</fullName>
    </recommendedName>
</protein>
<proteinExistence type="predicted"/>
<dbReference type="EMBL" id="JPKZ01001576">
    <property type="protein sequence ID" value="KHN81198.1"/>
    <property type="molecule type" value="Genomic_DNA"/>
</dbReference>
<feature type="coiled-coil region" evidence="1">
    <location>
        <begin position="375"/>
        <end position="402"/>
    </location>
</feature>
<dbReference type="STRING" id="6265.A0A0B2VI56"/>
<evidence type="ECO:0000256" key="2">
    <source>
        <dbReference type="SAM" id="MobiDB-lite"/>
    </source>
</evidence>
<gene>
    <name evidence="3" type="ORF">Tcan_07068</name>
</gene>
<dbReference type="Proteomes" id="UP000031036">
    <property type="component" value="Unassembled WGS sequence"/>
</dbReference>
<feature type="coiled-coil region" evidence="1">
    <location>
        <begin position="474"/>
        <end position="515"/>
    </location>
</feature>
<dbReference type="AlphaFoldDB" id="A0A0B2VI56"/>
<feature type="coiled-coil region" evidence="1">
    <location>
        <begin position="107"/>
        <end position="151"/>
    </location>
</feature>
<accession>A0A0B2VI56</accession>
<feature type="coiled-coil region" evidence="1">
    <location>
        <begin position="546"/>
        <end position="638"/>
    </location>
</feature>